<dbReference type="Proteomes" id="UP000070311">
    <property type="component" value="Unassembled WGS sequence"/>
</dbReference>
<protein>
    <recommendedName>
        <fullName evidence="1">DUF2148 domain-containing protein</fullName>
    </recommendedName>
</protein>
<sequence length="79" mass="8402">PATATARKQAEKLCRLPEGGAAASGEHGSKTPASIFNADSRIMYRIGVDAKEINLIEGEIVVGIPISATGKNIYFDREK</sequence>
<gene>
    <name evidence="2" type="ORF">AKJ50_00755</name>
</gene>
<reference evidence="2 3" key="1">
    <citation type="journal article" date="2016" name="Sci. Rep.">
        <title>Metabolic traits of an uncultured archaeal lineage -MSBL1- from brine pools of the Red Sea.</title>
        <authorList>
            <person name="Mwirichia R."/>
            <person name="Alam I."/>
            <person name="Rashid M."/>
            <person name="Vinu M."/>
            <person name="Ba-Alawi W."/>
            <person name="Anthony Kamau A."/>
            <person name="Kamanda Ngugi D."/>
            <person name="Goker M."/>
            <person name="Klenk H.P."/>
            <person name="Bajic V."/>
            <person name="Stingl U."/>
        </authorList>
    </citation>
    <scope>NUCLEOTIDE SEQUENCE [LARGE SCALE GENOMIC DNA]</scope>
    <source>
        <strain evidence="2">SCGC-AAA382A13</strain>
    </source>
</reference>
<evidence type="ECO:0000313" key="2">
    <source>
        <dbReference type="EMBL" id="KXB05533.1"/>
    </source>
</evidence>
<keyword evidence="3" id="KW-1185">Reference proteome</keyword>
<dbReference type="PANTHER" id="PTHR40101">
    <property type="entry name" value="CONSERVED PROTEIN"/>
    <property type="match status" value="1"/>
</dbReference>
<accession>A0A133VGG9</accession>
<proteinExistence type="predicted"/>
<dbReference type="AlphaFoldDB" id="A0A133VGG9"/>
<dbReference type="Pfam" id="PF09918">
    <property type="entry name" value="DUF2148"/>
    <property type="match status" value="1"/>
</dbReference>
<dbReference type="InterPro" id="IPR019224">
    <property type="entry name" value="DUF2148"/>
</dbReference>
<dbReference type="EMBL" id="LHYD01000008">
    <property type="protein sequence ID" value="KXB05533.1"/>
    <property type="molecule type" value="Genomic_DNA"/>
</dbReference>
<feature type="non-terminal residue" evidence="2">
    <location>
        <position position="1"/>
    </location>
</feature>
<dbReference type="PANTHER" id="PTHR40101:SF1">
    <property type="entry name" value="4FE-4S DOMAIN-CONTAINING PROTEIN"/>
    <property type="match status" value="1"/>
</dbReference>
<feature type="domain" description="DUF2148" evidence="1">
    <location>
        <begin position="33"/>
        <end position="77"/>
    </location>
</feature>
<dbReference type="PATRIC" id="fig|1698279.3.peg.573"/>
<comment type="caution">
    <text evidence="2">The sequence shown here is derived from an EMBL/GenBank/DDBJ whole genome shotgun (WGS) entry which is preliminary data.</text>
</comment>
<evidence type="ECO:0000313" key="3">
    <source>
        <dbReference type="Proteomes" id="UP000070311"/>
    </source>
</evidence>
<organism evidence="2 3">
    <name type="scientific">candidate division MSBL1 archaeon SCGC-AAA382A13</name>
    <dbReference type="NCBI Taxonomy" id="1698279"/>
    <lineage>
        <taxon>Archaea</taxon>
        <taxon>Methanobacteriati</taxon>
        <taxon>Methanobacteriota</taxon>
        <taxon>candidate division MSBL1</taxon>
    </lineage>
</organism>
<evidence type="ECO:0000259" key="1">
    <source>
        <dbReference type="Pfam" id="PF09918"/>
    </source>
</evidence>
<name>A0A133VGG9_9EURY</name>